<dbReference type="EMBL" id="JAUEDK010000017">
    <property type="protein sequence ID" value="MDN0075415.1"/>
    <property type="molecule type" value="Genomic_DNA"/>
</dbReference>
<dbReference type="InterPro" id="IPR027417">
    <property type="entry name" value="P-loop_NTPase"/>
</dbReference>
<accession>A0ABT7XNT5</accession>
<keyword evidence="2" id="KW-1185">Reference proteome</keyword>
<organism evidence="1 2">
    <name type="scientific">Crenobacter oryzisoli</name>
    <dbReference type="NCBI Taxonomy" id="3056844"/>
    <lineage>
        <taxon>Bacteria</taxon>
        <taxon>Pseudomonadati</taxon>
        <taxon>Pseudomonadota</taxon>
        <taxon>Betaproteobacteria</taxon>
        <taxon>Neisseriales</taxon>
        <taxon>Neisseriaceae</taxon>
        <taxon>Crenobacter</taxon>
    </lineage>
</organism>
<name>A0ABT7XNT5_9NEIS</name>
<comment type="caution">
    <text evidence="1">The sequence shown here is derived from an EMBL/GenBank/DDBJ whole genome shotgun (WGS) entry which is preliminary data.</text>
</comment>
<dbReference type="SUPFAM" id="SSF52540">
    <property type="entry name" value="P-loop containing nucleoside triphosphate hydrolases"/>
    <property type="match status" value="1"/>
</dbReference>
<gene>
    <name evidence="1" type="ORF">QU481_10985</name>
</gene>
<sequence length="1404" mass="154958">MDIVFRESGRLWAPRGQPVETDEHGYTVFFSGEWRAFHNTHVKLSNELQEVSDVVVLLGEPGSGKSHELKLLKARALAAASRQVSSLDLGKYADAARLDAALRRELKACINDGVSSILFLDALDESRVNIKCAETVLEDVLRDVSPWALQLVITCRTPAWPDSLEEFLREHWKANGSNESTVSVFEIAPYSREQVLARLLETGIDENCFFEALDGSSAHGLALQPLGLGFLMSQFKDGSTFSTSRWELYERGCAALLKESSTSRLEGGSLLLPNVQSRLQLAGLIATCVLLTNNADIVLDNTGNFAPAGAQCLDIARLLTVPLSSNSGDWYATIEEYAETLQSGLFVAKEDGVFVFAHRTYAEFLAAHFISSLNISAKQVMAVLSLSDGSGRLVPQLRELSAWLGHSSPELLGLVLNAEPAMVFDSSVSLTDETHIATIFDELTALVERHKLPIYDRRQIRTYHKLRHAGLLEKLREILADRKRKATLRQFAADVARMCEMVGNIPELVDISLEASEDYQVRQSAAYAVHATGSQAAKSALRALITSDHPEDSDDELRGIALLSALDAGISVGELIGSITKEKHSNFSGMYALALRQLENADLQAADITPLLSWLEPQLQRQSMDIAWEDFVTHMFSKAALAVMSHDEGWAAFGKVAWLAISNHHRLSTSREQCGFDKGLELEAHTYRRSQLLDSILNVAEGEPCVVAGQLRYGTGLLSDADGQHLIDAYQREAGSGTKKRVIAHLALWYAYDNSDVREWLLTTAGPNAESRDLLLAELASNYVDVVPLDSPKADSLRKTLALRLQHTLPTEPPTEKKPSIDLLSAALVRAENGDTWKWVNILSYLRYEGDFEGYYRVSLEVTTSPLWPKLSTVTQRQLIDVAHAYLHATGPVANLAANQANPYEDAGIAALVLLYSTGHGSTDEFGEIVVKWAQALARCGFSEQPRAAINELLQQAWMRAEDSMILLLSETCEQHLALEITAGLPDFASDFMPDALFRALEALLPQVKSEQGFLALSEFLIEQGSQDAIGKLLERIQSSSDLSAAPASKLLSRLAKHAPSQLIAHVWERLRQCPEAVAQMAAQMQVLVAGQDVPLLRVAPAVTEQIFEILEKQYPSATDDKLGGIVTVRHHIQDFRTCCLINLRNRADADSIEALERISARHPDHPWIASLIYEAEQKLVRDSWLPYEVLEVTAVLGISTGRVIRTEAELHDAVLSELHLIADKVSASALRPAVYFLWDEISQRPKHEPRLCDWLAGELKDRLSHKGAIVNREAQVRSHNPKGMGERTDILVELSSPTRSGKSGRSLSLVIEVKGCWNKELITAPASQLRDNYMKAYGAKSGIYLVMWFMCDRWAKDDFRKRDTQRLIPDGTYEACVDTVAAACCTASVGGATLTPFAIDCTY</sequence>
<evidence type="ECO:0000313" key="2">
    <source>
        <dbReference type="Proteomes" id="UP001168540"/>
    </source>
</evidence>
<evidence type="ECO:0000313" key="1">
    <source>
        <dbReference type="EMBL" id="MDN0075415.1"/>
    </source>
</evidence>
<proteinExistence type="predicted"/>
<evidence type="ECO:0008006" key="3">
    <source>
        <dbReference type="Google" id="ProtNLM"/>
    </source>
</evidence>
<reference evidence="1" key="1">
    <citation type="submission" date="2023-06" db="EMBL/GenBank/DDBJ databases">
        <authorList>
            <person name="Zhang S."/>
        </authorList>
    </citation>
    <scope>NUCLEOTIDE SEQUENCE</scope>
    <source>
        <strain evidence="1">SG2303</strain>
    </source>
</reference>
<dbReference type="Proteomes" id="UP001168540">
    <property type="component" value="Unassembled WGS sequence"/>
</dbReference>
<dbReference type="RefSeq" id="WP_289830024.1">
    <property type="nucleotide sequence ID" value="NZ_JAUEDK010000017.1"/>
</dbReference>
<protein>
    <recommendedName>
        <fullName evidence="3">ATP-binding protein</fullName>
    </recommendedName>
</protein>